<evidence type="ECO:0000256" key="11">
    <source>
        <dbReference type="RuleBase" id="RU000488"/>
    </source>
</evidence>
<dbReference type="InterPro" id="IPR002067">
    <property type="entry name" value="MCP"/>
</dbReference>
<dbReference type="AlphaFoldDB" id="A0A4T0FTP4"/>
<evidence type="ECO:0000256" key="2">
    <source>
        <dbReference type="ARBA" id="ARBA00006375"/>
    </source>
</evidence>
<comment type="caution">
    <text evidence="12">The sequence shown here is derived from an EMBL/GenBank/DDBJ whole genome shotgun (WGS) entry which is preliminary data.</text>
</comment>
<evidence type="ECO:0000256" key="9">
    <source>
        <dbReference type="ARBA" id="ARBA00023136"/>
    </source>
</evidence>
<dbReference type="PRINTS" id="PR00926">
    <property type="entry name" value="MITOCARRIER"/>
</dbReference>
<feature type="repeat" description="Solcar" evidence="10">
    <location>
        <begin position="112"/>
        <end position="196"/>
    </location>
</feature>
<keyword evidence="9 10" id="KW-0472">Membrane</keyword>
<comment type="subcellular location">
    <subcellularLocation>
        <location evidence="1">Mitochondrion inner membrane</location>
        <topology evidence="1">Multi-pass membrane protein</topology>
    </subcellularLocation>
</comment>
<evidence type="ECO:0000256" key="10">
    <source>
        <dbReference type="PROSITE-ProRule" id="PRU00282"/>
    </source>
</evidence>
<dbReference type="InterPro" id="IPR018108">
    <property type="entry name" value="MCP_transmembrane"/>
</dbReference>
<evidence type="ECO:0000256" key="6">
    <source>
        <dbReference type="ARBA" id="ARBA00022792"/>
    </source>
</evidence>
<dbReference type="SUPFAM" id="SSF103506">
    <property type="entry name" value="Mitochondrial carrier"/>
    <property type="match status" value="1"/>
</dbReference>
<dbReference type="GO" id="GO:0005315">
    <property type="term" value="F:phosphate transmembrane transporter activity"/>
    <property type="evidence" value="ECO:0007669"/>
    <property type="project" value="InterPro"/>
</dbReference>
<keyword evidence="4 10" id="KW-0812">Transmembrane</keyword>
<accession>A0A4T0FTP4</accession>
<dbReference type="InterPro" id="IPR044677">
    <property type="entry name" value="SLC25A3/Pic2/Mir1-like"/>
</dbReference>
<keyword evidence="3 11" id="KW-0813">Transport</keyword>
<dbReference type="GO" id="GO:0005743">
    <property type="term" value="C:mitochondrial inner membrane"/>
    <property type="evidence" value="ECO:0007669"/>
    <property type="project" value="UniProtKB-SubCell"/>
</dbReference>
<dbReference type="InterPro" id="IPR023395">
    <property type="entry name" value="MCP_dom_sf"/>
</dbReference>
<gene>
    <name evidence="12" type="ORF">E3P99_00721</name>
</gene>
<keyword evidence="8" id="KW-0496">Mitochondrion</keyword>
<dbReference type="PANTHER" id="PTHR45671:SF15">
    <property type="entry name" value="MIR1-PHOSPHATE TRANSPORTER OF THE MITOCHONDRIAL CARRIER (MCF) FAMILY"/>
    <property type="match status" value="1"/>
</dbReference>
<protein>
    <recommendedName>
        <fullName evidence="14">Mitochondrial phosphate carrier protein</fullName>
    </recommendedName>
</protein>
<name>A0A4T0FTP4_9BASI</name>
<reference evidence="12 13" key="1">
    <citation type="submission" date="2019-03" db="EMBL/GenBank/DDBJ databases">
        <title>Sequencing 23 genomes of Wallemia ichthyophaga.</title>
        <authorList>
            <person name="Gostincar C."/>
        </authorList>
    </citation>
    <scope>NUCLEOTIDE SEQUENCE [LARGE SCALE GENOMIC DNA]</scope>
    <source>
        <strain evidence="12 13">EXF-5753</strain>
    </source>
</reference>
<evidence type="ECO:0000256" key="5">
    <source>
        <dbReference type="ARBA" id="ARBA00022737"/>
    </source>
</evidence>
<evidence type="ECO:0000256" key="3">
    <source>
        <dbReference type="ARBA" id="ARBA00022448"/>
    </source>
</evidence>
<organism evidence="12 13">
    <name type="scientific">Wallemia hederae</name>
    <dbReference type="NCBI Taxonomy" id="1540922"/>
    <lineage>
        <taxon>Eukaryota</taxon>
        <taxon>Fungi</taxon>
        <taxon>Dikarya</taxon>
        <taxon>Basidiomycota</taxon>
        <taxon>Wallemiomycotina</taxon>
        <taxon>Wallemiomycetes</taxon>
        <taxon>Wallemiales</taxon>
        <taxon>Wallemiaceae</taxon>
        <taxon>Wallemia</taxon>
    </lineage>
</organism>
<dbReference type="EMBL" id="SPNW01000008">
    <property type="protein sequence ID" value="TIA92122.1"/>
    <property type="molecule type" value="Genomic_DNA"/>
</dbReference>
<feature type="repeat" description="Solcar" evidence="10">
    <location>
        <begin position="215"/>
        <end position="299"/>
    </location>
</feature>
<dbReference type="Gene3D" id="1.50.40.10">
    <property type="entry name" value="Mitochondrial carrier domain"/>
    <property type="match status" value="1"/>
</dbReference>
<feature type="repeat" description="Solcar" evidence="10">
    <location>
        <begin position="13"/>
        <end position="98"/>
    </location>
</feature>
<evidence type="ECO:0000256" key="7">
    <source>
        <dbReference type="ARBA" id="ARBA00022989"/>
    </source>
</evidence>
<proteinExistence type="inferred from homology"/>
<dbReference type="GO" id="GO:1990547">
    <property type="term" value="P:mitochondrial phosphate ion transmembrane transport"/>
    <property type="evidence" value="ECO:0007669"/>
    <property type="project" value="InterPro"/>
</dbReference>
<evidence type="ECO:0008006" key="14">
    <source>
        <dbReference type="Google" id="ProtNLM"/>
    </source>
</evidence>
<evidence type="ECO:0000313" key="13">
    <source>
        <dbReference type="Proteomes" id="UP000310189"/>
    </source>
</evidence>
<evidence type="ECO:0000256" key="1">
    <source>
        <dbReference type="ARBA" id="ARBA00004448"/>
    </source>
</evidence>
<evidence type="ECO:0000256" key="4">
    <source>
        <dbReference type="ARBA" id="ARBA00022692"/>
    </source>
</evidence>
<dbReference type="PANTHER" id="PTHR45671">
    <property type="entry name" value="SOLUTE CARRIER FAMILY 25 (MITOCHONDRIAL CARRIER PHOSPHATE CARRIER), MEMBER 3, LIKE-RELATED-RELATED"/>
    <property type="match status" value="1"/>
</dbReference>
<dbReference type="Pfam" id="PF00153">
    <property type="entry name" value="Mito_carr"/>
    <property type="match status" value="3"/>
</dbReference>
<dbReference type="PROSITE" id="PS50920">
    <property type="entry name" value="SOLCAR"/>
    <property type="match status" value="3"/>
</dbReference>
<comment type="similarity">
    <text evidence="2 11">Belongs to the mitochondrial carrier (TC 2.A.29) family.</text>
</comment>
<keyword evidence="6" id="KW-0999">Mitochondrion inner membrane</keyword>
<evidence type="ECO:0000313" key="12">
    <source>
        <dbReference type="EMBL" id="TIA92122.1"/>
    </source>
</evidence>
<sequence length="310" mass="33355">MTSDLKVPNFTLTDYSKFFAAGATCCTLSHGLMTPLDVTKTRIQVQDEYRKLNLVSGARRLIATEGPSALLTGFGPTAVGYFFQGGLKFEMYEYFKRLSVLGMGSHQEAVKNRTPIYLTSAACAEFVADIALCPLEATRIRLVSDKNFANGMVDGFLKLTRQGGFKVLYAGFVPLLAKQVPYAIGQFEVNELCHELVNKSLSSERRKQISESQSAELSLTLGCGLIAGVGAAVLSHPGDTLLSAINKNPDPTKSASSQLITLAKEAGFKGLWSGLGARTWMTAGLVSSQFFMYKAIKDALGAPPGIEINA</sequence>
<dbReference type="Proteomes" id="UP000310189">
    <property type="component" value="Unassembled WGS sequence"/>
</dbReference>
<evidence type="ECO:0000256" key="8">
    <source>
        <dbReference type="ARBA" id="ARBA00023128"/>
    </source>
</evidence>
<keyword evidence="13" id="KW-1185">Reference proteome</keyword>
<dbReference type="OrthoDB" id="427452at2759"/>
<keyword evidence="5" id="KW-0677">Repeat</keyword>
<keyword evidence="7" id="KW-1133">Transmembrane helix</keyword>